<evidence type="ECO:0000313" key="3">
    <source>
        <dbReference type="Proteomes" id="UP000614350"/>
    </source>
</evidence>
<proteinExistence type="predicted"/>
<dbReference type="EMBL" id="JACSEA010000009">
    <property type="protein sequence ID" value="KAF7392873.1"/>
    <property type="molecule type" value="Genomic_DNA"/>
</dbReference>
<dbReference type="AlphaFoldDB" id="A0A834JQC4"/>
<gene>
    <name evidence="2" type="ORF">HZH66_008706</name>
</gene>
<reference evidence="2" key="1">
    <citation type="journal article" date="2020" name="G3 (Bethesda)">
        <title>High-Quality Assemblies for Three Invasive Social Wasps from the &lt;i&gt;Vespula&lt;/i&gt; Genus.</title>
        <authorList>
            <person name="Harrop T.W.R."/>
            <person name="Guhlin J."/>
            <person name="McLaughlin G.M."/>
            <person name="Permina E."/>
            <person name="Stockwell P."/>
            <person name="Gilligan J."/>
            <person name="Le Lec M.F."/>
            <person name="Gruber M.A.M."/>
            <person name="Quinn O."/>
            <person name="Lovegrove M."/>
            <person name="Duncan E.J."/>
            <person name="Remnant E.J."/>
            <person name="Van Eeckhoven J."/>
            <person name="Graham B."/>
            <person name="Knapp R.A."/>
            <person name="Langford K.W."/>
            <person name="Kronenberg Z."/>
            <person name="Press M.O."/>
            <person name="Eacker S.M."/>
            <person name="Wilson-Rankin E.E."/>
            <person name="Purcell J."/>
            <person name="Lester P.J."/>
            <person name="Dearden P.K."/>
        </authorList>
    </citation>
    <scope>NUCLEOTIDE SEQUENCE</scope>
    <source>
        <strain evidence="2">Marl-1</strain>
    </source>
</reference>
<organism evidence="2 3">
    <name type="scientific">Vespula vulgaris</name>
    <name type="common">Yellow jacket</name>
    <name type="synonym">Wasp</name>
    <dbReference type="NCBI Taxonomy" id="7454"/>
    <lineage>
        <taxon>Eukaryota</taxon>
        <taxon>Metazoa</taxon>
        <taxon>Ecdysozoa</taxon>
        <taxon>Arthropoda</taxon>
        <taxon>Hexapoda</taxon>
        <taxon>Insecta</taxon>
        <taxon>Pterygota</taxon>
        <taxon>Neoptera</taxon>
        <taxon>Endopterygota</taxon>
        <taxon>Hymenoptera</taxon>
        <taxon>Apocrita</taxon>
        <taxon>Aculeata</taxon>
        <taxon>Vespoidea</taxon>
        <taxon>Vespidae</taxon>
        <taxon>Vespinae</taxon>
        <taxon>Vespula</taxon>
    </lineage>
</organism>
<dbReference type="Proteomes" id="UP000614350">
    <property type="component" value="Unassembled WGS sequence"/>
</dbReference>
<comment type="caution">
    <text evidence="2">The sequence shown here is derived from an EMBL/GenBank/DDBJ whole genome shotgun (WGS) entry which is preliminary data.</text>
</comment>
<evidence type="ECO:0000313" key="2">
    <source>
        <dbReference type="EMBL" id="KAF7392873.1"/>
    </source>
</evidence>
<protein>
    <submittedName>
        <fullName evidence="2">Uncharacterized protein</fullName>
    </submittedName>
</protein>
<feature type="compositionally biased region" description="Acidic residues" evidence="1">
    <location>
        <begin position="75"/>
        <end position="111"/>
    </location>
</feature>
<keyword evidence="3" id="KW-1185">Reference proteome</keyword>
<sequence>MKTTTTTTTTTTKTTTTTMTMTTIHVEDVGGDWPRSSNIQIMNYRWLIVVCSFRTRPTSRNVGTSCISTNKRVDEDDDDEDDDDDGDDDNNDDNYDDNDDDDDNNNDDELDVTMGTVRFYVTSLFDAISRGHK</sequence>
<evidence type="ECO:0000256" key="1">
    <source>
        <dbReference type="SAM" id="MobiDB-lite"/>
    </source>
</evidence>
<name>A0A834JQC4_VESVU</name>
<accession>A0A834JQC4</accession>
<dbReference type="Gene3D" id="3.30.70.2850">
    <property type="match status" value="1"/>
</dbReference>
<feature type="compositionally biased region" description="Polar residues" evidence="1">
    <location>
        <begin position="58"/>
        <end position="70"/>
    </location>
</feature>
<feature type="region of interest" description="Disordered" evidence="1">
    <location>
        <begin position="58"/>
        <end position="112"/>
    </location>
</feature>